<accession>A0A3D9I1P9</accession>
<organism evidence="2 3">
    <name type="scientific">Cohnella phaseoli</name>
    <dbReference type="NCBI Taxonomy" id="456490"/>
    <lineage>
        <taxon>Bacteria</taxon>
        <taxon>Bacillati</taxon>
        <taxon>Bacillota</taxon>
        <taxon>Bacilli</taxon>
        <taxon>Bacillales</taxon>
        <taxon>Paenibacillaceae</taxon>
        <taxon>Cohnella</taxon>
    </lineage>
</organism>
<keyword evidence="3" id="KW-1185">Reference proteome</keyword>
<evidence type="ECO:0000313" key="2">
    <source>
        <dbReference type="EMBL" id="RED55570.1"/>
    </source>
</evidence>
<reference evidence="2 3" key="1">
    <citation type="submission" date="2018-07" db="EMBL/GenBank/DDBJ databases">
        <title>Genomic Encyclopedia of Type Strains, Phase III (KMG-III): the genomes of soil and plant-associated and newly described type strains.</title>
        <authorList>
            <person name="Whitman W."/>
        </authorList>
    </citation>
    <scope>NUCLEOTIDE SEQUENCE [LARGE SCALE GENOMIC DNA]</scope>
    <source>
        <strain evidence="2 3">CECT 7287</strain>
    </source>
</reference>
<dbReference type="CDD" id="cd14748">
    <property type="entry name" value="PBP2_UgpB"/>
    <property type="match status" value="1"/>
</dbReference>
<dbReference type="InterPro" id="IPR006059">
    <property type="entry name" value="SBP"/>
</dbReference>
<dbReference type="SUPFAM" id="SSF53850">
    <property type="entry name" value="Periplasmic binding protein-like II"/>
    <property type="match status" value="1"/>
</dbReference>
<protein>
    <submittedName>
        <fullName evidence="2">Carbohydrate ABC transporter substrate-binding protein (CUT1 family)</fullName>
    </submittedName>
</protein>
<dbReference type="Gene3D" id="3.40.190.10">
    <property type="entry name" value="Periplasmic binding protein-like II"/>
    <property type="match status" value="2"/>
</dbReference>
<evidence type="ECO:0000313" key="3">
    <source>
        <dbReference type="Proteomes" id="UP000256977"/>
    </source>
</evidence>
<dbReference type="Pfam" id="PF01547">
    <property type="entry name" value="SBP_bac_1"/>
    <property type="match status" value="1"/>
</dbReference>
<name>A0A3D9I1P9_9BACL</name>
<sequence length="432" mass="47637">MNKKTGWLLTSVVALSMTLSACSGSSNSDQLSKGDDSGNGQTQQKVLKFWMRGSGPNEALTRSVASDIAAFEAQNPDIKVEIDYIPYADVEAKWNTAFAGGTAPDLFEVGIINIASRANLEQFAPLDDFINGWAGKDDIIDNIYKLGSYKDKVYGMGYMPAPNVFAYRKDYFEAAGLDPNTPPKNWEELMEYSQKLAVIENGKVVRGGFDVPKQNGSFWLEIFGHQNGSAVVDETNEMPVFDEPAAVEALEFVKELSQYSIPYDAQKAETVPFRLGQSAMTYIAPDSIGEMIKNDPSLEGKIGVASNVPGKQPSTFNGLRLFSIASTSKQKDEAWKLIEFFLSKERAELRMKELMVPVVNKSLSDRFVEMDPEMNAAIMEAVQIGAGRPKVTWSPLFEKYSNQGYEEALFGVKPVEQALKDAVADLKKEIGK</sequence>
<dbReference type="PANTHER" id="PTHR43649">
    <property type="entry name" value="ARABINOSE-BINDING PROTEIN-RELATED"/>
    <property type="match status" value="1"/>
</dbReference>
<dbReference type="EMBL" id="QRDZ01000042">
    <property type="protein sequence ID" value="RED55570.1"/>
    <property type="molecule type" value="Genomic_DNA"/>
</dbReference>
<comment type="caution">
    <text evidence="2">The sequence shown here is derived from an EMBL/GenBank/DDBJ whole genome shotgun (WGS) entry which is preliminary data.</text>
</comment>
<dbReference type="InterPro" id="IPR050490">
    <property type="entry name" value="Bact_solute-bd_prot1"/>
</dbReference>
<dbReference type="OrthoDB" id="9795467at2"/>
<dbReference type="RefSeq" id="WP_116065097.1">
    <property type="nucleotide sequence ID" value="NZ_QRDZ01000042.1"/>
</dbReference>
<gene>
    <name evidence="2" type="ORF">DFP98_1424</name>
</gene>
<evidence type="ECO:0000256" key="1">
    <source>
        <dbReference type="SAM" id="SignalP"/>
    </source>
</evidence>
<dbReference type="Proteomes" id="UP000256977">
    <property type="component" value="Unassembled WGS sequence"/>
</dbReference>
<dbReference type="PROSITE" id="PS51257">
    <property type="entry name" value="PROKAR_LIPOPROTEIN"/>
    <property type="match status" value="1"/>
</dbReference>
<feature type="signal peptide" evidence="1">
    <location>
        <begin position="1"/>
        <end position="23"/>
    </location>
</feature>
<feature type="chain" id="PRO_5038401444" evidence="1">
    <location>
        <begin position="24"/>
        <end position="432"/>
    </location>
</feature>
<dbReference type="PANTHER" id="PTHR43649:SF12">
    <property type="entry name" value="DIACETYLCHITOBIOSE BINDING PROTEIN DASA"/>
    <property type="match status" value="1"/>
</dbReference>
<dbReference type="AlphaFoldDB" id="A0A3D9I1P9"/>
<keyword evidence="1" id="KW-0732">Signal</keyword>
<proteinExistence type="predicted"/>